<sequence length="134" mass="15208">MKLDSLKVGSASIHPVRSYCTSVVKLDDTLGNQYVVVKINSEQWFPNITAYEVSPYWSQNVLESKLLSHIDFEHPAIVSVARLSCQVCLIPLHTCLMSDFVQLDCGHFTCQECYKNPQIVAYLLAQFYGILFQD</sequence>
<dbReference type="Proteomes" id="UP000276133">
    <property type="component" value="Unassembled WGS sequence"/>
</dbReference>
<comment type="caution">
    <text evidence="1">The sequence shown here is derived from an EMBL/GenBank/DDBJ whole genome shotgun (WGS) entry which is preliminary data.</text>
</comment>
<dbReference type="EMBL" id="REGN01004574">
    <property type="protein sequence ID" value="RNA16963.1"/>
    <property type="molecule type" value="Genomic_DNA"/>
</dbReference>
<evidence type="ECO:0000313" key="2">
    <source>
        <dbReference type="Proteomes" id="UP000276133"/>
    </source>
</evidence>
<organism evidence="1 2">
    <name type="scientific">Brachionus plicatilis</name>
    <name type="common">Marine rotifer</name>
    <name type="synonym">Brachionus muelleri</name>
    <dbReference type="NCBI Taxonomy" id="10195"/>
    <lineage>
        <taxon>Eukaryota</taxon>
        <taxon>Metazoa</taxon>
        <taxon>Spiralia</taxon>
        <taxon>Gnathifera</taxon>
        <taxon>Rotifera</taxon>
        <taxon>Eurotatoria</taxon>
        <taxon>Monogononta</taxon>
        <taxon>Pseudotrocha</taxon>
        <taxon>Ploima</taxon>
        <taxon>Brachionidae</taxon>
        <taxon>Brachionus</taxon>
    </lineage>
</organism>
<name>A0A3M7R093_BRAPC</name>
<keyword evidence="2" id="KW-1185">Reference proteome</keyword>
<reference evidence="1 2" key="1">
    <citation type="journal article" date="2018" name="Sci. Rep.">
        <title>Genomic signatures of local adaptation to the degree of environmental predictability in rotifers.</title>
        <authorList>
            <person name="Franch-Gras L."/>
            <person name="Hahn C."/>
            <person name="Garcia-Roger E.M."/>
            <person name="Carmona M.J."/>
            <person name="Serra M."/>
            <person name="Gomez A."/>
        </authorList>
    </citation>
    <scope>NUCLEOTIDE SEQUENCE [LARGE SCALE GENOMIC DNA]</scope>
    <source>
        <strain evidence="1">HYR1</strain>
    </source>
</reference>
<evidence type="ECO:0000313" key="1">
    <source>
        <dbReference type="EMBL" id="RNA16963.1"/>
    </source>
</evidence>
<gene>
    <name evidence="1" type="ORF">BpHYR1_034884</name>
</gene>
<protein>
    <submittedName>
        <fullName evidence="1">Uncharacterized protein</fullName>
    </submittedName>
</protein>
<accession>A0A3M7R093</accession>
<proteinExistence type="predicted"/>
<dbReference type="AlphaFoldDB" id="A0A3M7R093"/>